<dbReference type="AlphaFoldDB" id="A0A7W9SQG7"/>
<keyword evidence="5" id="KW-0645">Protease</keyword>
<feature type="chain" id="PRO_5030820901" evidence="2">
    <location>
        <begin position="20"/>
        <end position="485"/>
    </location>
</feature>
<comment type="caution">
    <text evidence="5">The sequence shown here is derived from an EMBL/GenBank/DDBJ whole genome shotgun (WGS) entry which is preliminary data.</text>
</comment>
<reference evidence="5 6" key="1">
    <citation type="submission" date="2020-08" db="EMBL/GenBank/DDBJ databases">
        <title>Genomic Encyclopedia of Type Strains, Phase IV (KMG-IV): sequencing the most valuable type-strain genomes for metagenomic binning, comparative biology and taxonomic classification.</title>
        <authorList>
            <person name="Goeker M."/>
        </authorList>
    </citation>
    <scope>NUCLEOTIDE SEQUENCE [LARGE SCALE GENOMIC DNA]</scope>
    <source>
        <strain evidence="5 6">DSM 23562</strain>
    </source>
</reference>
<evidence type="ECO:0000256" key="2">
    <source>
        <dbReference type="SAM" id="SignalP"/>
    </source>
</evidence>
<gene>
    <name evidence="5" type="ORF">HNQ39_002742</name>
</gene>
<feature type="domain" description="Peptidase M61 catalytic" evidence="3">
    <location>
        <begin position="263"/>
        <end position="377"/>
    </location>
</feature>
<feature type="compositionally biased region" description="Polar residues" evidence="1">
    <location>
        <begin position="344"/>
        <end position="358"/>
    </location>
</feature>
<proteinExistence type="predicted"/>
<dbReference type="Pfam" id="PF05299">
    <property type="entry name" value="Peptidase_M61"/>
    <property type="match status" value="1"/>
</dbReference>
<evidence type="ECO:0000259" key="4">
    <source>
        <dbReference type="Pfam" id="PF17899"/>
    </source>
</evidence>
<dbReference type="Gene3D" id="1.10.390.10">
    <property type="entry name" value="Neutral Protease Domain 2"/>
    <property type="match status" value="1"/>
</dbReference>
<evidence type="ECO:0000313" key="6">
    <source>
        <dbReference type="Proteomes" id="UP000520814"/>
    </source>
</evidence>
<evidence type="ECO:0000259" key="3">
    <source>
        <dbReference type="Pfam" id="PF05299"/>
    </source>
</evidence>
<feature type="signal peptide" evidence="2">
    <location>
        <begin position="1"/>
        <end position="19"/>
    </location>
</feature>
<feature type="domain" description="Peptidase M61 N-terminal" evidence="4">
    <location>
        <begin position="23"/>
        <end position="174"/>
    </location>
</feature>
<dbReference type="Gene3D" id="2.60.40.3650">
    <property type="match status" value="1"/>
</dbReference>
<dbReference type="InterPro" id="IPR040756">
    <property type="entry name" value="Peptidase_M61_N"/>
</dbReference>
<dbReference type="Proteomes" id="UP000520814">
    <property type="component" value="Unassembled WGS sequence"/>
</dbReference>
<dbReference type="EMBL" id="JACHGW010000002">
    <property type="protein sequence ID" value="MBB6050951.1"/>
    <property type="molecule type" value="Genomic_DNA"/>
</dbReference>
<dbReference type="GO" id="GO:0006508">
    <property type="term" value="P:proteolysis"/>
    <property type="evidence" value="ECO:0007669"/>
    <property type="project" value="UniProtKB-KW"/>
</dbReference>
<keyword evidence="5" id="KW-0378">Hydrolase</keyword>
<sequence>MKNSLALVLVLAAASQAHAEIGYRVQPQPDTSQLAITVTIPTRAAETLVQMPNWSPGHYMLQNNGARVKDLVATDRDNKPLEVTAVDDHTWKIPSAGTKQVTLRYSAPLEFQNGIGHYSGPTTYLYVVGRTQERCKLTLETPKDWKVAVGLDGNGPSYKTDSYDTLADNPVTLGSYYEETYKVAGKQHIIALRGAAADKIDKKLLRETCETVSKIETEFMGGAPYGKYVWHFTVRSAGMGGSGLEHLSSTEISLGSGFSRRTASLLAHEFFHLWNVKRVRSQVLGPFDYTQLPKTGALWWLEGTTDYFSTMLLGRFGWTPEQELYNEIASNVRRQRRSPARLTVSPNESSARVGETNNGRGNSNGFGLSYYDDGFVVGLCLDLELLAKTNGKRSLDDVEFALWKKCRNNQPGFVEDEIRKQLIVAGGESFGPLYDKLVLSPGELPVEQALSYVGLELAERGEIRSVATPSEEQLRLRKLWLAKKR</sequence>
<dbReference type="InterPro" id="IPR007963">
    <property type="entry name" value="Peptidase_M61_catalytic"/>
</dbReference>
<dbReference type="SUPFAM" id="SSF55486">
    <property type="entry name" value="Metalloproteases ('zincins'), catalytic domain"/>
    <property type="match status" value="1"/>
</dbReference>
<keyword evidence="5" id="KW-0482">Metalloprotease</keyword>
<organism evidence="5 6">
    <name type="scientific">Armatimonas rosea</name>
    <dbReference type="NCBI Taxonomy" id="685828"/>
    <lineage>
        <taxon>Bacteria</taxon>
        <taxon>Bacillati</taxon>
        <taxon>Armatimonadota</taxon>
        <taxon>Armatimonadia</taxon>
        <taxon>Armatimonadales</taxon>
        <taxon>Armatimonadaceae</taxon>
        <taxon>Armatimonas</taxon>
    </lineage>
</organism>
<dbReference type="RefSeq" id="WP_184196847.1">
    <property type="nucleotide sequence ID" value="NZ_JACHGW010000002.1"/>
</dbReference>
<accession>A0A7W9SQG7</accession>
<keyword evidence="6" id="KW-1185">Reference proteome</keyword>
<dbReference type="InterPro" id="IPR027268">
    <property type="entry name" value="Peptidase_M4/M1_CTD_sf"/>
</dbReference>
<evidence type="ECO:0000256" key="1">
    <source>
        <dbReference type="SAM" id="MobiDB-lite"/>
    </source>
</evidence>
<dbReference type="Pfam" id="PF17899">
    <property type="entry name" value="Peptidase_M61_N"/>
    <property type="match status" value="1"/>
</dbReference>
<evidence type="ECO:0000313" key="5">
    <source>
        <dbReference type="EMBL" id="MBB6050951.1"/>
    </source>
</evidence>
<keyword evidence="2" id="KW-0732">Signal</keyword>
<dbReference type="GO" id="GO:0008237">
    <property type="term" value="F:metallopeptidase activity"/>
    <property type="evidence" value="ECO:0007669"/>
    <property type="project" value="UniProtKB-KW"/>
</dbReference>
<protein>
    <submittedName>
        <fullName evidence="5">Putative metalloprotease with PDZ domain</fullName>
    </submittedName>
</protein>
<name>A0A7W9SQG7_ARMRO</name>
<feature type="region of interest" description="Disordered" evidence="1">
    <location>
        <begin position="336"/>
        <end position="358"/>
    </location>
</feature>